<gene>
    <name evidence="2" type="ORF">SAMN02927937_02485</name>
</gene>
<accession>A0A1H6MEK2</accession>
<dbReference type="Proteomes" id="UP000199634">
    <property type="component" value="Unassembled WGS sequence"/>
</dbReference>
<evidence type="ECO:0000313" key="2">
    <source>
        <dbReference type="EMBL" id="SEH97441.1"/>
    </source>
</evidence>
<keyword evidence="1" id="KW-0732">Signal</keyword>
<keyword evidence="3" id="KW-1185">Reference proteome</keyword>
<dbReference type="RefSeq" id="WP_091101582.1">
    <property type="nucleotide sequence ID" value="NZ_FNXE01000044.1"/>
</dbReference>
<dbReference type="AlphaFoldDB" id="A0A1H6MEK2"/>
<dbReference type="EMBL" id="FNXE01000044">
    <property type="protein sequence ID" value="SEH97441.1"/>
    <property type="molecule type" value="Genomic_DNA"/>
</dbReference>
<proteinExistence type="predicted"/>
<sequence>MRKLVLSISLMTAMFFVSCEQDSVNDEVYNDTSSYQSKSTSATAVDCENSVSDNAVVYKDLTGSSGDYCVWNEVTKTIGTVSVQFEGMYGGSIRPLTSGWYIGVVDPAYDCTYEWDDIAEEVIVKNVPANVGTDPSCGSFIPENVVGAHGIVSPYDFGLGYYEYQQPGGLTITKKVVIWKDASAISATAVTNPLSAVEAYLIEVTSIVPTFSAPPFYGTVSYTYTKVL</sequence>
<organism evidence="2 3">
    <name type="scientific">Paenimyroides marinum</name>
    <dbReference type="NCBI Taxonomy" id="1159016"/>
    <lineage>
        <taxon>Bacteria</taxon>
        <taxon>Pseudomonadati</taxon>
        <taxon>Bacteroidota</taxon>
        <taxon>Flavobacteriia</taxon>
        <taxon>Flavobacteriales</taxon>
        <taxon>Flavobacteriaceae</taxon>
        <taxon>Paenimyroides</taxon>
    </lineage>
</organism>
<feature type="chain" id="PRO_5011434029" evidence="1">
    <location>
        <begin position="20"/>
        <end position="228"/>
    </location>
</feature>
<dbReference type="OrthoDB" id="1358266at2"/>
<evidence type="ECO:0000313" key="3">
    <source>
        <dbReference type="Proteomes" id="UP000199634"/>
    </source>
</evidence>
<dbReference type="PROSITE" id="PS51257">
    <property type="entry name" value="PROKAR_LIPOPROTEIN"/>
    <property type="match status" value="1"/>
</dbReference>
<dbReference type="STRING" id="1159016.SAMN02927937_02485"/>
<evidence type="ECO:0000256" key="1">
    <source>
        <dbReference type="SAM" id="SignalP"/>
    </source>
</evidence>
<reference evidence="3" key="1">
    <citation type="submission" date="2016-10" db="EMBL/GenBank/DDBJ databases">
        <authorList>
            <person name="Varghese N."/>
            <person name="Submissions S."/>
        </authorList>
    </citation>
    <scope>NUCLEOTIDE SEQUENCE [LARGE SCALE GENOMIC DNA]</scope>
    <source>
        <strain evidence="3">CGMCC 1.10825</strain>
    </source>
</reference>
<protein>
    <submittedName>
        <fullName evidence="2">Uncharacterized protein</fullName>
    </submittedName>
</protein>
<feature type="signal peptide" evidence="1">
    <location>
        <begin position="1"/>
        <end position="19"/>
    </location>
</feature>
<name>A0A1H6MEK2_9FLAO</name>